<sequence length="46" mass="5431">MKNEFSIRFCFIEMDDLSGFVKLNHGIFDNSNIIAKKIIHHLLPFH</sequence>
<gene>
    <name evidence="1" type="ORF">LEP1GSC043_2585</name>
</gene>
<comment type="caution">
    <text evidence="1">The sequence shown here is derived from an EMBL/GenBank/DDBJ whole genome shotgun (WGS) entry which is preliminary data.</text>
</comment>
<dbReference type="Proteomes" id="UP000012249">
    <property type="component" value="Unassembled WGS sequence"/>
</dbReference>
<reference evidence="1 2" key="1">
    <citation type="submission" date="2013-02" db="EMBL/GenBank/DDBJ databases">
        <authorList>
            <person name="Harkins D.M."/>
            <person name="Durkin A.S."/>
            <person name="Brinkac L.M."/>
            <person name="Haft D.H."/>
            <person name="Selengut J.D."/>
            <person name="Sanka R."/>
            <person name="DePew J."/>
            <person name="Purushe J."/>
            <person name="Haake D.A."/>
            <person name="Matsunaga J."/>
            <person name="Vinetz J.M."/>
            <person name="Sutton G.G."/>
            <person name="Nierman W.C."/>
            <person name="Fouts D.E."/>
        </authorList>
    </citation>
    <scope>NUCLEOTIDE SEQUENCE [LARGE SCALE GENOMIC DNA]</scope>
    <source>
        <strain evidence="1 2">Ecochallenge</strain>
    </source>
</reference>
<accession>N1U689</accession>
<name>N1U689_9LEPT</name>
<evidence type="ECO:0000313" key="2">
    <source>
        <dbReference type="Proteomes" id="UP000012249"/>
    </source>
</evidence>
<organism evidence="1 2">
    <name type="scientific">Leptospira weilii str. Ecochallenge</name>
    <dbReference type="NCBI Taxonomy" id="1049986"/>
    <lineage>
        <taxon>Bacteria</taxon>
        <taxon>Pseudomonadati</taxon>
        <taxon>Spirochaetota</taxon>
        <taxon>Spirochaetia</taxon>
        <taxon>Leptospirales</taxon>
        <taxon>Leptospiraceae</taxon>
        <taxon>Leptospira</taxon>
    </lineage>
</organism>
<dbReference type="EMBL" id="AHMI02000239">
    <property type="protein sequence ID" value="EMY13409.1"/>
    <property type="molecule type" value="Genomic_DNA"/>
</dbReference>
<dbReference type="AlphaFoldDB" id="N1U689"/>
<proteinExistence type="predicted"/>
<evidence type="ECO:0000313" key="1">
    <source>
        <dbReference type="EMBL" id="EMY13409.1"/>
    </source>
</evidence>
<protein>
    <submittedName>
        <fullName evidence="1">Uncharacterized protein</fullName>
    </submittedName>
</protein>